<dbReference type="Pfam" id="PF09607">
    <property type="entry name" value="BrkDBD"/>
    <property type="match status" value="1"/>
</dbReference>
<feature type="region of interest" description="Disordered" evidence="1">
    <location>
        <begin position="1"/>
        <end position="25"/>
    </location>
</feature>
<dbReference type="Gene3D" id="1.10.10.60">
    <property type="entry name" value="Homeodomain-like"/>
    <property type="match status" value="1"/>
</dbReference>
<dbReference type="EMBL" id="CARXXK010000005">
    <property type="protein sequence ID" value="CAI6368640.1"/>
    <property type="molecule type" value="Genomic_DNA"/>
</dbReference>
<dbReference type="Proteomes" id="UP001160148">
    <property type="component" value="Unassembled WGS sequence"/>
</dbReference>
<dbReference type="AlphaFoldDB" id="A0AAV0XJN7"/>
<keyword evidence="4" id="KW-1185">Reference proteome</keyword>
<proteinExistence type="predicted"/>
<organism evidence="3 4">
    <name type="scientific">Macrosiphum euphorbiae</name>
    <name type="common">potato aphid</name>
    <dbReference type="NCBI Taxonomy" id="13131"/>
    <lineage>
        <taxon>Eukaryota</taxon>
        <taxon>Metazoa</taxon>
        <taxon>Ecdysozoa</taxon>
        <taxon>Arthropoda</taxon>
        <taxon>Hexapoda</taxon>
        <taxon>Insecta</taxon>
        <taxon>Pterygota</taxon>
        <taxon>Neoptera</taxon>
        <taxon>Paraneoptera</taxon>
        <taxon>Hemiptera</taxon>
        <taxon>Sternorrhyncha</taxon>
        <taxon>Aphidomorpha</taxon>
        <taxon>Aphidoidea</taxon>
        <taxon>Aphididae</taxon>
        <taxon>Macrosiphini</taxon>
        <taxon>Macrosiphum</taxon>
    </lineage>
</organism>
<reference evidence="3 4" key="1">
    <citation type="submission" date="2023-01" db="EMBL/GenBank/DDBJ databases">
        <authorList>
            <person name="Whitehead M."/>
        </authorList>
    </citation>
    <scope>NUCLEOTIDE SEQUENCE [LARGE SCALE GENOMIC DNA]</scope>
</reference>
<accession>A0AAV0XJN7</accession>
<feature type="compositionally biased region" description="Basic and acidic residues" evidence="1">
    <location>
        <begin position="1"/>
        <end position="18"/>
    </location>
</feature>
<evidence type="ECO:0000259" key="2">
    <source>
        <dbReference type="Pfam" id="PF09607"/>
    </source>
</evidence>
<dbReference type="InterPro" id="IPR018586">
    <property type="entry name" value="Brinker_DNA-bd"/>
</dbReference>
<evidence type="ECO:0000313" key="4">
    <source>
        <dbReference type="Proteomes" id="UP001160148"/>
    </source>
</evidence>
<feature type="domain" description="Brinker DNA-binding" evidence="2">
    <location>
        <begin position="23"/>
        <end position="78"/>
    </location>
</feature>
<gene>
    <name evidence="3" type="ORF">MEUPH1_LOCUS22973</name>
</gene>
<protein>
    <recommendedName>
        <fullName evidence="2">Brinker DNA-binding domain-containing protein</fullName>
    </recommendedName>
</protein>
<comment type="caution">
    <text evidence="3">The sequence shown here is derived from an EMBL/GenBank/DDBJ whole genome shotgun (WGS) entry which is preliminary data.</text>
</comment>
<name>A0AAV0XJN7_9HEMI</name>
<evidence type="ECO:0000313" key="3">
    <source>
        <dbReference type="EMBL" id="CAI6368640.1"/>
    </source>
</evidence>
<evidence type="ECO:0000256" key="1">
    <source>
        <dbReference type="SAM" id="MobiDB-lite"/>
    </source>
</evidence>
<sequence length="242" mass="27371">MAHGAPDEPVGKVEEKRPKAPVGSRRIFPPQFKLQVLDSYRQDSDCQGNQRATARKYGIHRRQIQKWLQTENSLRLAVQQASGAPKPPKIAASSAAVTAVAIAAAIVDTTSGSDSDVNVEDLSDTEDSALDLSTTCLDLTKRKREEEDLDPSKRRPLVPVTPTERPLYVSPIRYPYVDYPMFYCWPPCCYRPPCYVERPVPQRLTCSLDLKVCTYEQKEPSLLDISYPQHWNKQDYRFPSSV</sequence>